<dbReference type="InterPro" id="IPR010359">
    <property type="entry name" value="IrrE_HExxH"/>
</dbReference>
<dbReference type="Gene3D" id="1.10.10.2910">
    <property type="match status" value="1"/>
</dbReference>
<dbReference type="EMBL" id="BARV01032332">
    <property type="protein sequence ID" value="GAI33416.1"/>
    <property type="molecule type" value="Genomic_DNA"/>
</dbReference>
<dbReference type="PANTHER" id="PTHR43236">
    <property type="entry name" value="ANTITOXIN HIGA1"/>
    <property type="match status" value="1"/>
</dbReference>
<feature type="non-terminal residue" evidence="2">
    <location>
        <position position="1"/>
    </location>
</feature>
<accession>X1NT64</accession>
<dbReference type="AlphaFoldDB" id="X1NT64"/>
<gene>
    <name evidence="2" type="ORF">S06H3_50997</name>
</gene>
<sequence length="168" mass="19083">PDEKLPNDYRVLPENQDTPLSKVTKLAIRKIQHLQFIAMELSGLINQETKYKAVKIDASVGPEDLAEQMRSQINVTPKQQFGLKKDASALALWKKTIEDIGILVFQMSVPVEEIRGFSLIETNQPVITINIKDSIRARIFSLFHEYCHILLNDAGFCDLGDFLEIPIF</sequence>
<name>X1NT64_9ZZZZ</name>
<evidence type="ECO:0000259" key="1">
    <source>
        <dbReference type="Pfam" id="PF06114"/>
    </source>
</evidence>
<evidence type="ECO:0000313" key="2">
    <source>
        <dbReference type="EMBL" id="GAI33416.1"/>
    </source>
</evidence>
<feature type="domain" description="IrrE N-terminal-like" evidence="1">
    <location>
        <begin position="98"/>
        <end position="155"/>
    </location>
</feature>
<dbReference type="Pfam" id="PF06114">
    <property type="entry name" value="Peptidase_M78"/>
    <property type="match status" value="1"/>
</dbReference>
<organism evidence="2">
    <name type="scientific">marine sediment metagenome</name>
    <dbReference type="NCBI Taxonomy" id="412755"/>
    <lineage>
        <taxon>unclassified sequences</taxon>
        <taxon>metagenomes</taxon>
        <taxon>ecological metagenomes</taxon>
    </lineage>
</organism>
<reference evidence="2" key="1">
    <citation type="journal article" date="2014" name="Front. Microbiol.">
        <title>High frequency of phylogenetically diverse reductive dehalogenase-homologous genes in deep subseafloor sedimentary metagenomes.</title>
        <authorList>
            <person name="Kawai M."/>
            <person name="Futagami T."/>
            <person name="Toyoda A."/>
            <person name="Takaki Y."/>
            <person name="Nishi S."/>
            <person name="Hori S."/>
            <person name="Arai W."/>
            <person name="Tsubouchi T."/>
            <person name="Morono Y."/>
            <person name="Uchiyama I."/>
            <person name="Ito T."/>
            <person name="Fujiyama A."/>
            <person name="Inagaki F."/>
            <person name="Takami H."/>
        </authorList>
    </citation>
    <scope>NUCLEOTIDE SEQUENCE</scope>
    <source>
        <strain evidence="2">Expedition CK06-06</strain>
    </source>
</reference>
<dbReference type="InterPro" id="IPR052345">
    <property type="entry name" value="Rad_response_metalloprotease"/>
</dbReference>
<protein>
    <recommendedName>
        <fullName evidence="1">IrrE N-terminal-like domain-containing protein</fullName>
    </recommendedName>
</protein>
<dbReference type="PANTHER" id="PTHR43236:SF2">
    <property type="entry name" value="BLL0069 PROTEIN"/>
    <property type="match status" value="1"/>
</dbReference>
<comment type="caution">
    <text evidence="2">The sequence shown here is derived from an EMBL/GenBank/DDBJ whole genome shotgun (WGS) entry which is preliminary data.</text>
</comment>
<proteinExistence type="predicted"/>